<proteinExistence type="predicted"/>
<name>A0A6G1HQD4_9PEZI</name>
<feature type="region of interest" description="Disordered" evidence="1">
    <location>
        <begin position="396"/>
        <end position="415"/>
    </location>
</feature>
<dbReference type="EMBL" id="ML996700">
    <property type="protein sequence ID" value="KAF2398263.1"/>
    <property type="molecule type" value="Genomic_DNA"/>
</dbReference>
<keyword evidence="2" id="KW-0812">Transmembrane</keyword>
<dbReference type="Proteomes" id="UP000799640">
    <property type="component" value="Unassembled WGS sequence"/>
</dbReference>
<evidence type="ECO:0000313" key="4">
    <source>
        <dbReference type="Proteomes" id="UP000799640"/>
    </source>
</evidence>
<reference evidence="3" key="1">
    <citation type="journal article" date="2020" name="Stud. Mycol.">
        <title>101 Dothideomycetes genomes: a test case for predicting lifestyles and emergence of pathogens.</title>
        <authorList>
            <person name="Haridas S."/>
            <person name="Albert R."/>
            <person name="Binder M."/>
            <person name="Bloem J."/>
            <person name="Labutti K."/>
            <person name="Salamov A."/>
            <person name="Andreopoulos B."/>
            <person name="Baker S."/>
            <person name="Barry K."/>
            <person name="Bills G."/>
            <person name="Bluhm B."/>
            <person name="Cannon C."/>
            <person name="Castanera R."/>
            <person name="Culley D."/>
            <person name="Daum C."/>
            <person name="Ezra D."/>
            <person name="Gonzalez J."/>
            <person name="Henrissat B."/>
            <person name="Kuo A."/>
            <person name="Liang C."/>
            <person name="Lipzen A."/>
            <person name="Lutzoni F."/>
            <person name="Magnuson J."/>
            <person name="Mondo S."/>
            <person name="Nolan M."/>
            <person name="Ohm R."/>
            <person name="Pangilinan J."/>
            <person name="Park H.-J."/>
            <person name="Ramirez L."/>
            <person name="Alfaro M."/>
            <person name="Sun H."/>
            <person name="Tritt A."/>
            <person name="Yoshinaga Y."/>
            <person name="Zwiers L.-H."/>
            <person name="Turgeon B."/>
            <person name="Goodwin S."/>
            <person name="Spatafora J."/>
            <person name="Crous P."/>
            <person name="Grigoriev I."/>
        </authorList>
    </citation>
    <scope>NUCLEOTIDE SEQUENCE</scope>
    <source>
        <strain evidence="3">CBS 262.69</strain>
    </source>
</reference>
<feature type="transmembrane region" description="Helical" evidence="2">
    <location>
        <begin position="12"/>
        <end position="30"/>
    </location>
</feature>
<evidence type="ECO:0000313" key="3">
    <source>
        <dbReference type="EMBL" id="KAF2398263.1"/>
    </source>
</evidence>
<dbReference type="InterPro" id="IPR021848">
    <property type="entry name" value="HODM_asu-like"/>
</dbReference>
<evidence type="ECO:0000256" key="1">
    <source>
        <dbReference type="SAM" id="MobiDB-lite"/>
    </source>
</evidence>
<gene>
    <name evidence="3" type="ORF">EJ06DRAFT_532014</name>
</gene>
<sequence>MGSIHYCPPLWVLPWVVMAVGMCGWLWRVFRANKSAIIPVPPEKTDIDKLYTSIHPLTPFTWSETPPLKLRPFKPTYHLTMALQNTSISSLLVMDSTYLTRIQHRRALARTHGTEIMGHNPVARPAIHELYAWLFGVYIPQRYPSMFTLSPSGSSTTNLVTGESIPLSPLPSPAACLELMNAHIDTEFAILLPTSSPTSPVYDSKPPAEPEPYHLHSFLLATPSGFNTPLKLSLPLASIHAPVPGYSTRLQKSMDRFFATLPFGKIVQRANWSVQTDTDFFKLAGSHIASEEPGMAPAGYEASEEEERAWAEEAARVDPERCRLRCERQTLHRLPQTGALVFAIKTYMYPLREVLDEGLGGEMADAVEGLGKGSVPGMKVYKRGVVWGPKVSEYLRSGGGQVTSEAKSEPEATSG</sequence>
<dbReference type="OrthoDB" id="5043642at2759"/>
<evidence type="ECO:0000256" key="2">
    <source>
        <dbReference type="SAM" id="Phobius"/>
    </source>
</evidence>
<evidence type="ECO:0008006" key="5">
    <source>
        <dbReference type="Google" id="ProtNLM"/>
    </source>
</evidence>
<protein>
    <recommendedName>
        <fullName evidence="5">HRQ family protein 2</fullName>
    </recommendedName>
</protein>
<dbReference type="AlphaFoldDB" id="A0A6G1HQD4"/>
<keyword evidence="4" id="KW-1185">Reference proteome</keyword>
<accession>A0A6G1HQD4</accession>
<feature type="compositionally biased region" description="Basic and acidic residues" evidence="1">
    <location>
        <begin position="406"/>
        <end position="415"/>
    </location>
</feature>
<dbReference type="Pfam" id="PF11927">
    <property type="entry name" value="HODM_asu-like"/>
    <property type="match status" value="1"/>
</dbReference>
<keyword evidence="2" id="KW-1133">Transmembrane helix</keyword>
<organism evidence="3 4">
    <name type="scientific">Trichodelitschia bisporula</name>
    <dbReference type="NCBI Taxonomy" id="703511"/>
    <lineage>
        <taxon>Eukaryota</taxon>
        <taxon>Fungi</taxon>
        <taxon>Dikarya</taxon>
        <taxon>Ascomycota</taxon>
        <taxon>Pezizomycotina</taxon>
        <taxon>Dothideomycetes</taxon>
        <taxon>Dothideomycetes incertae sedis</taxon>
        <taxon>Phaeotrichales</taxon>
        <taxon>Phaeotrichaceae</taxon>
        <taxon>Trichodelitschia</taxon>
    </lineage>
</organism>
<keyword evidence="2" id="KW-0472">Membrane</keyword>